<evidence type="ECO:0000256" key="1">
    <source>
        <dbReference type="ARBA" id="ARBA00001958"/>
    </source>
</evidence>
<keyword evidence="11 14" id="KW-0324">Glycolysis</keyword>
<dbReference type="Gene3D" id="3.20.20.60">
    <property type="entry name" value="Phosphoenolpyruvate-binding domains"/>
    <property type="match status" value="1"/>
</dbReference>
<dbReference type="GO" id="GO:0005524">
    <property type="term" value="F:ATP binding"/>
    <property type="evidence" value="ECO:0007669"/>
    <property type="project" value="UniProtKB-KW"/>
</dbReference>
<dbReference type="OrthoDB" id="9812123at2"/>
<evidence type="ECO:0000256" key="13">
    <source>
        <dbReference type="NCBIfam" id="TIGR01064"/>
    </source>
</evidence>
<reference evidence="17 18" key="1">
    <citation type="journal article" date="2018" name="Int. J. Syst. Bacteriol.">
        <title>Oceaniradius stylonemae gen. nov., sp. nov., isolated from a red alga, Stylonema cornu-cervi.</title>
        <authorList>
            <person name="Jeong S."/>
        </authorList>
    </citation>
    <scope>NUCLEOTIDE SEQUENCE [LARGE SCALE GENOMIC DNA]</scope>
    <source>
        <strain evidence="17 18">StC1</strain>
    </source>
</reference>
<dbReference type="Gene3D" id="3.40.1380.20">
    <property type="entry name" value="Pyruvate kinase, C-terminal domain"/>
    <property type="match status" value="1"/>
</dbReference>
<evidence type="ECO:0000313" key="17">
    <source>
        <dbReference type="EMBL" id="RKF06091.1"/>
    </source>
</evidence>
<accession>A0A3A8AK43</accession>
<evidence type="ECO:0000256" key="6">
    <source>
        <dbReference type="ARBA" id="ARBA00022723"/>
    </source>
</evidence>
<evidence type="ECO:0000256" key="3">
    <source>
        <dbReference type="ARBA" id="ARBA00008663"/>
    </source>
</evidence>
<feature type="domain" description="Pyruvate kinase barrel" evidence="15">
    <location>
        <begin position="5"/>
        <end position="322"/>
    </location>
</feature>
<dbReference type="SUPFAM" id="SSF52935">
    <property type="entry name" value="PK C-terminal domain-like"/>
    <property type="match status" value="1"/>
</dbReference>
<dbReference type="InterPro" id="IPR001697">
    <property type="entry name" value="Pyr_Knase"/>
</dbReference>
<evidence type="ECO:0000313" key="18">
    <source>
        <dbReference type="Proteomes" id="UP000246132"/>
    </source>
</evidence>
<dbReference type="EC" id="2.7.1.40" evidence="4 13"/>
<evidence type="ECO:0000256" key="9">
    <source>
        <dbReference type="ARBA" id="ARBA00022840"/>
    </source>
</evidence>
<dbReference type="AlphaFoldDB" id="A0A3A8AK43"/>
<dbReference type="Gene3D" id="2.40.33.10">
    <property type="entry name" value="PK beta-barrel domain-like"/>
    <property type="match status" value="1"/>
</dbReference>
<evidence type="ECO:0000256" key="11">
    <source>
        <dbReference type="ARBA" id="ARBA00023152"/>
    </source>
</evidence>
<evidence type="ECO:0000256" key="7">
    <source>
        <dbReference type="ARBA" id="ARBA00022741"/>
    </source>
</evidence>
<gene>
    <name evidence="17" type="primary">pyk</name>
    <name evidence="17" type="ORF">DEM25_016270</name>
</gene>
<evidence type="ECO:0000256" key="2">
    <source>
        <dbReference type="ARBA" id="ARBA00004997"/>
    </source>
</evidence>
<dbReference type="NCBIfam" id="TIGR01064">
    <property type="entry name" value="pyruv_kin"/>
    <property type="match status" value="1"/>
</dbReference>
<dbReference type="GO" id="GO:0016301">
    <property type="term" value="F:kinase activity"/>
    <property type="evidence" value="ECO:0007669"/>
    <property type="project" value="UniProtKB-KW"/>
</dbReference>
<keyword evidence="18" id="KW-1185">Reference proteome</keyword>
<sequence>MKRSRRVKILATLGPASSSEEMIGQLHEAGADVFRINMSHASHDLMRDLVKRVRAVEARMGHPIGILADLQGPKLRVGKFAEGKVTLEVGQTFTLDDRDEPGDETRVFLPHPEILEAVQPGHRLLIDDGRLQLAATASDGNSITCKVVSGTVISDRKGVSLPDTTLGVGALTDKDRADLDEVLKEDIDWVALSFIQRPEDLAEVRKIARGSVALLSKIEKPQAVERIDEIIELSDAVMVARGDLGVEMPLESVPGIQKQITRKARRAGKPVVVATQMLESMIAAPVPTRAEVSDVATAVFEGADAVMLSAESAAGDYPVEAVRTMSSIASRIERDPTYSGIIHAQRAEPEATGADAISAAARQIAETLQLSAVVCYTASGTTGQRASRERPNVPIIALSPVVETARRLSLAWGLHCVVTDSEPADLDDMVDRACRIAFAEKFAKPGDRIIITAGVPLGTPGATNMLRIAYIGSDGLSGI</sequence>
<name>A0A3A8AK43_9HYPH</name>
<evidence type="ECO:0000256" key="14">
    <source>
        <dbReference type="RuleBase" id="RU000504"/>
    </source>
</evidence>
<dbReference type="NCBIfam" id="NF004978">
    <property type="entry name" value="PRK06354.1"/>
    <property type="match status" value="1"/>
</dbReference>
<protein>
    <recommendedName>
        <fullName evidence="4 13">Pyruvate kinase</fullName>
        <ecNumber evidence="4 13">2.7.1.40</ecNumber>
    </recommendedName>
</protein>
<keyword evidence="5 14" id="KW-0808">Transferase</keyword>
<dbReference type="GO" id="GO:0004743">
    <property type="term" value="F:pyruvate kinase activity"/>
    <property type="evidence" value="ECO:0007669"/>
    <property type="project" value="UniProtKB-UniRule"/>
</dbReference>
<organism evidence="17 18">
    <name type="scientific">Oceaniradius stylonematis</name>
    <dbReference type="NCBI Taxonomy" id="2184161"/>
    <lineage>
        <taxon>Bacteria</taxon>
        <taxon>Pseudomonadati</taxon>
        <taxon>Pseudomonadota</taxon>
        <taxon>Alphaproteobacteria</taxon>
        <taxon>Hyphomicrobiales</taxon>
        <taxon>Ahrensiaceae</taxon>
        <taxon>Oceaniradius</taxon>
    </lineage>
</organism>
<keyword evidence="7" id="KW-0547">Nucleotide-binding</keyword>
<comment type="pathway">
    <text evidence="2 14">Carbohydrate degradation; glycolysis; pyruvate from D-glyceraldehyde 3-phosphate: step 5/5.</text>
</comment>
<comment type="similarity">
    <text evidence="3 14">Belongs to the pyruvate kinase family.</text>
</comment>
<dbReference type="FunFam" id="2.40.33.10:FF:000001">
    <property type="entry name" value="Pyruvate kinase"/>
    <property type="match status" value="1"/>
</dbReference>
<dbReference type="SUPFAM" id="SSF51621">
    <property type="entry name" value="Phosphoenolpyruvate/pyruvate domain"/>
    <property type="match status" value="1"/>
</dbReference>
<dbReference type="GO" id="GO:0030955">
    <property type="term" value="F:potassium ion binding"/>
    <property type="evidence" value="ECO:0007669"/>
    <property type="project" value="UniProtKB-UniRule"/>
</dbReference>
<dbReference type="Pfam" id="PF02887">
    <property type="entry name" value="PK_C"/>
    <property type="match status" value="1"/>
</dbReference>
<keyword evidence="8 14" id="KW-0418">Kinase</keyword>
<evidence type="ECO:0000259" key="15">
    <source>
        <dbReference type="Pfam" id="PF00224"/>
    </source>
</evidence>
<dbReference type="RefSeq" id="WP_109768837.1">
    <property type="nucleotide sequence ID" value="NZ_CP159474.1"/>
</dbReference>
<evidence type="ECO:0000256" key="10">
    <source>
        <dbReference type="ARBA" id="ARBA00022842"/>
    </source>
</evidence>
<evidence type="ECO:0000256" key="12">
    <source>
        <dbReference type="ARBA" id="ARBA00023317"/>
    </source>
</evidence>
<dbReference type="InterPro" id="IPR036918">
    <property type="entry name" value="Pyrv_Knase_C_sf"/>
</dbReference>
<proteinExistence type="inferred from homology"/>
<dbReference type="Proteomes" id="UP000246132">
    <property type="component" value="Unassembled WGS sequence"/>
</dbReference>
<keyword evidence="10 14" id="KW-0460">Magnesium</keyword>
<dbReference type="InterPro" id="IPR015793">
    <property type="entry name" value="Pyrv_Knase_brl"/>
</dbReference>
<comment type="catalytic activity">
    <reaction evidence="14">
        <text>pyruvate + ATP = phosphoenolpyruvate + ADP + H(+)</text>
        <dbReference type="Rhea" id="RHEA:18157"/>
        <dbReference type="ChEBI" id="CHEBI:15361"/>
        <dbReference type="ChEBI" id="CHEBI:15378"/>
        <dbReference type="ChEBI" id="CHEBI:30616"/>
        <dbReference type="ChEBI" id="CHEBI:58702"/>
        <dbReference type="ChEBI" id="CHEBI:456216"/>
        <dbReference type="EC" id="2.7.1.40"/>
    </reaction>
</comment>
<comment type="caution">
    <text evidence="17">The sequence shown here is derived from an EMBL/GenBank/DDBJ whole genome shotgun (WGS) entry which is preliminary data.</text>
</comment>
<dbReference type="InterPro" id="IPR011037">
    <property type="entry name" value="Pyrv_Knase-like_insert_dom_sf"/>
</dbReference>
<dbReference type="UniPathway" id="UPA00109">
    <property type="reaction ID" value="UER00188"/>
</dbReference>
<dbReference type="NCBIfam" id="NF004886">
    <property type="entry name" value="PRK06247.1"/>
    <property type="match status" value="1"/>
</dbReference>
<dbReference type="PROSITE" id="PS00110">
    <property type="entry name" value="PYRUVATE_KINASE"/>
    <property type="match status" value="1"/>
</dbReference>
<keyword evidence="9" id="KW-0067">ATP-binding</keyword>
<evidence type="ECO:0000256" key="8">
    <source>
        <dbReference type="ARBA" id="ARBA00022777"/>
    </source>
</evidence>
<comment type="cofactor">
    <cofactor evidence="1">
        <name>K(+)</name>
        <dbReference type="ChEBI" id="CHEBI:29103"/>
    </cofactor>
</comment>
<dbReference type="NCBIfam" id="NF004491">
    <property type="entry name" value="PRK05826.1"/>
    <property type="match status" value="1"/>
</dbReference>
<keyword evidence="6" id="KW-0479">Metal-binding</keyword>
<dbReference type="InterPro" id="IPR015813">
    <property type="entry name" value="Pyrv/PenolPyrv_kinase-like_dom"/>
</dbReference>
<dbReference type="SUPFAM" id="SSF50800">
    <property type="entry name" value="PK beta-barrel domain-like"/>
    <property type="match status" value="1"/>
</dbReference>
<dbReference type="InterPro" id="IPR018209">
    <property type="entry name" value="Pyrv_Knase_AS"/>
</dbReference>
<dbReference type="PANTHER" id="PTHR11817">
    <property type="entry name" value="PYRUVATE KINASE"/>
    <property type="match status" value="1"/>
</dbReference>
<dbReference type="Pfam" id="PF00224">
    <property type="entry name" value="PK"/>
    <property type="match status" value="1"/>
</dbReference>
<feature type="domain" description="Pyruvate kinase C-terminal" evidence="16">
    <location>
        <begin position="355"/>
        <end position="468"/>
    </location>
</feature>
<dbReference type="GO" id="GO:0000287">
    <property type="term" value="F:magnesium ion binding"/>
    <property type="evidence" value="ECO:0007669"/>
    <property type="project" value="UniProtKB-UniRule"/>
</dbReference>
<dbReference type="InterPro" id="IPR015795">
    <property type="entry name" value="Pyrv_Knase_C"/>
</dbReference>
<dbReference type="InterPro" id="IPR015806">
    <property type="entry name" value="Pyrv_Knase_insert_dom_sf"/>
</dbReference>
<dbReference type="EMBL" id="QFWV02000008">
    <property type="protein sequence ID" value="RKF06091.1"/>
    <property type="molecule type" value="Genomic_DNA"/>
</dbReference>
<keyword evidence="12 17" id="KW-0670">Pyruvate</keyword>
<evidence type="ECO:0000256" key="4">
    <source>
        <dbReference type="ARBA" id="ARBA00012142"/>
    </source>
</evidence>
<evidence type="ECO:0000259" key="16">
    <source>
        <dbReference type="Pfam" id="PF02887"/>
    </source>
</evidence>
<dbReference type="InterPro" id="IPR040442">
    <property type="entry name" value="Pyrv_kinase-like_dom_sf"/>
</dbReference>
<dbReference type="PRINTS" id="PR01050">
    <property type="entry name" value="PYRUVTKNASE"/>
</dbReference>
<evidence type="ECO:0000256" key="5">
    <source>
        <dbReference type="ARBA" id="ARBA00022679"/>
    </source>
</evidence>